<dbReference type="Proteomes" id="UP000494269">
    <property type="component" value="Unassembled WGS sequence"/>
</dbReference>
<name>A0A6S7A9D9_9BURK</name>
<protein>
    <submittedName>
        <fullName evidence="6">Inner membrane protein YphA</fullName>
    </submittedName>
</protein>
<evidence type="ECO:0000256" key="3">
    <source>
        <dbReference type="ARBA" id="ARBA00022989"/>
    </source>
</evidence>
<feature type="transmembrane region" description="Helical" evidence="5">
    <location>
        <begin position="108"/>
        <end position="125"/>
    </location>
</feature>
<dbReference type="AlphaFoldDB" id="A0A6S7A9D9"/>
<gene>
    <name evidence="6" type="primary">yphA</name>
    <name evidence="6" type="ORF">LMG3441_00532</name>
</gene>
<comment type="subcellular location">
    <subcellularLocation>
        <location evidence="1">Membrane</location>
        <topology evidence="1">Multi-pass membrane protein</topology>
    </subcellularLocation>
</comment>
<feature type="transmembrane region" description="Helical" evidence="5">
    <location>
        <begin position="76"/>
        <end position="96"/>
    </location>
</feature>
<proteinExistence type="predicted"/>
<reference evidence="6 7" key="1">
    <citation type="submission" date="2020-04" db="EMBL/GenBank/DDBJ databases">
        <authorList>
            <person name="De Canck E."/>
        </authorList>
    </citation>
    <scope>NUCLEOTIDE SEQUENCE [LARGE SCALE GENOMIC DNA]</scope>
    <source>
        <strain evidence="6 7">LMG 3441</strain>
    </source>
</reference>
<keyword evidence="4 5" id="KW-0472">Membrane</keyword>
<evidence type="ECO:0000256" key="5">
    <source>
        <dbReference type="SAM" id="Phobius"/>
    </source>
</evidence>
<sequence>MTMRAVMTSPAVRWLALLALCGAYLQGGLVKLLDFDGAQAEMAHFGLHPAHLAAAAVILLELGASVLVLSGRLRWLGALALAVFTAAAALMANRYWESPADTRFMNMNAFYEHIGLAGAWVLVAWHDFTERPHGRSQPK</sequence>
<dbReference type="InterPro" id="IPR032808">
    <property type="entry name" value="DoxX"/>
</dbReference>
<organism evidence="6 7">
    <name type="scientific">Achromobacter kerstersii</name>
    <dbReference type="NCBI Taxonomy" id="1353890"/>
    <lineage>
        <taxon>Bacteria</taxon>
        <taxon>Pseudomonadati</taxon>
        <taxon>Pseudomonadota</taxon>
        <taxon>Betaproteobacteria</taxon>
        <taxon>Burkholderiales</taxon>
        <taxon>Alcaligenaceae</taxon>
        <taxon>Achromobacter</taxon>
    </lineage>
</organism>
<dbReference type="Pfam" id="PF07681">
    <property type="entry name" value="DoxX"/>
    <property type="match status" value="1"/>
</dbReference>
<feature type="transmembrane region" description="Helical" evidence="5">
    <location>
        <begin position="51"/>
        <end position="69"/>
    </location>
</feature>
<dbReference type="EMBL" id="CADIJQ010000001">
    <property type="protein sequence ID" value="CAB3660560.1"/>
    <property type="molecule type" value="Genomic_DNA"/>
</dbReference>
<dbReference type="GO" id="GO:0016020">
    <property type="term" value="C:membrane"/>
    <property type="evidence" value="ECO:0007669"/>
    <property type="project" value="UniProtKB-SubCell"/>
</dbReference>
<accession>A0A6S7A9D9</accession>
<evidence type="ECO:0000313" key="6">
    <source>
        <dbReference type="EMBL" id="CAB3660560.1"/>
    </source>
</evidence>
<evidence type="ECO:0000256" key="2">
    <source>
        <dbReference type="ARBA" id="ARBA00022692"/>
    </source>
</evidence>
<evidence type="ECO:0000313" key="7">
    <source>
        <dbReference type="Proteomes" id="UP000494269"/>
    </source>
</evidence>
<keyword evidence="7" id="KW-1185">Reference proteome</keyword>
<keyword evidence="3 5" id="KW-1133">Transmembrane helix</keyword>
<keyword evidence="2 5" id="KW-0812">Transmembrane</keyword>
<evidence type="ECO:0000256" key="1">
    <source>
        <dbReference type="ARBA" id="ARBA00004141"/>
    </source>
</evidence>
<evidence type="ECO:0000256" key="4">
    <source>
        <dbReference type="ARBA" id="ARBA00023136"/>
    </source>
</evidence>